<organism evidence="1 2">
    <name type="scientific">Rhodococcus ruber</name>
    <dbReference type="NCBI Taxonomy" id="1830"/>
    <lineage>
        <taxon>Bacteria</taxon>
        <taxon>Bacillati</taxon>
        <taxon>Actinomycetota</taxon>
        <taxon>Actinomycetes</taxon>
        <taxon>Mycobacteriales</taxon>
        <taxon>Nocardiaceae</taxon>
        <taxon>Rhodococcus</taxon>
    </lineage>
</organism>
<dbReference type="InterPro" id="IPR027417">
    <property type="entry name" value="P-loop_NTPase"/>
</dbReference>
<protein>
    <submittedName>
        <fullName evidence="1">GCN5-related N-acetyltransferase</fullName>
    </submittedName>
</protein>
<dbReference type="NCBIfam" id="NF006743">
    <property type="entry name" value="PRK09270.1-2"/>
    <property type="match status" value="1"/>
</dbReference>
<gene>
    <name evidence="1" type="ORF">RHRU231_750119</name>
</gene>
<dbReference type="OrthoDB" id="3192509at2"/>
<dbReference type="PANTHER" id="PTHR10285">
    <property type="entry name" value="URIDINE KINASE"/>
    <property type="match status" value="1"/>
</dbReference>
<dbReference type="KEGG" id="rrz:CS378_20180"/>
<accession>A0A098BRB8</accession>
<dbReference type="eggNOG" id="COG0572">
    <property type="taxonomic scope" value="Bacteria"/>
</dbReference>
<dbReference type="Gene3D" id="3.40.50.300">
    <property type="entry name" value="P-loop containing nucleotide triphosphate hydrolases"/>
    <property type="match status" value="1"/>
</dbReference>
<reference evidence="1 2" key="1">
    <citation type="journal article" date="2014" name="Genome Announc.">
        <title>Draft Genome Sequence of Propane- and Butane-Oxidizing Actinobacterium Rhodococcus ruber IEGM 231.</title>
        <authorList>
            <person name="Ivshina I.B."/>
            <person name="Kuyukina M.S."/>
            <person name="Krivoruchko A.V."/>
            <person name="Barbe V."/>
            <person name="Fischer C."/>
        </authorList>
    </citation>
    <scope>NUCLEOTIDE SEQUENCE [LARGE SCALE GENOMIC DNA]</scope>
</reference>
<proteinExistence type="predicted"/>
<dbReference type="Pfam" id="PF00485">
    <property type="entry name" value="PRK"/>
    <property type="match status" value="1"/>
</dbReference>
<dbReference type="RefSeq" id="WP_010593749.1">
    <property type="nucleotide sequence ID" value="NZ_CP024315.1"/>
</dbReference>
<sequence>MPSPQSPRTGPLRALVADLIDRHLRTVAAGERRVVGLCGPPGAGKSTAADLLVDLLRDAGIAAAPAPMDGFHLSNHRLDAHGTRSRKGAPETFDVDGFAALLRRIRDDRTETVHAPEYSRRLHEPIAAFHEITPETRVVVTEGNYLLLADGGWERIRPLLDLVVYLDAPDDELETRLARRHRATGSTVAQAAEWVRTVDLPNAHTVARTRDRADLVWCPVVGTGGDAGAAR</sequence>
<evidence type="ECO:0000313" key="1">
    <source>
        <dbReference type="EMBL" id="CDZ90772.1"/>
    </source>
</evidence>
<dbReference type="SUPFAM" id="SSF52540">
    <property type="entry name" value="P-loop containing nucleoside triphosphate hydrolases"/>
    <property type="match status" value="1"/>
</dbReference>
<dbReference type="GO" id="GO:0005524">
    <property type="term" value="F:ATP binding"/>
    <property type="evidence" value="ECO:0007669"/>
    <property type="project" value="InterPro"/>
</dbReference>
<dbReference type="AlphaFoldDB" id="A0A098BRB8"/>
<keyword evidence="1" id="KW-0808">Transferase</keyword>
<name>A0A098BRB8_9NOCA</name>
<dbReference type="Proteomes" id="UP000042997">
    <property type="component" value="Unassembled WGS sequence"/>
</dbReference>
<dbReference type="InterPro" id="IPR006083">
    <property type="entry name" value="PRK/URK"/>
</dbReference>
<dbReference type="GO" id="GO:0016301">
    <property type="term" value="F:kinase activity"/>
    <property type="evidence" value="ECO:0007669"/>
    <property type="project" value="InterPro"/>
</dbReference>
<dbReference type="EMBL" id="CCSD01000089">
    <property type="protein sequence ID" value="CDZ90772.1"/>
    <property type="molecule type" value="Genomic_DNA"/>
</dbReference>
<evidence type="ECO:0000313" key="2">
    <source>
        <dbReference type="Proteomes" id="UP000042997"/>
    </source>
</evidence>